<dbReference type="EMBL" id="AGZG01000114">
    <property type="protein sequence ID" value="EKB62332.1"/>
    <property type="molecule type" value="Genomic_DNA"/>
</dbReference>
<proteinExistence type="predicted"/>
<dbReference type="AlphaFoldDB" id="K1MDM2"/>
<protein>
    <submittedName>
        <fullName evidence="1">Uncharacterized protein</fullName>
    </submittedName>
</protein>
<comment type="caution">
    <text evidence="1">The sequence shown here is derived from an EMBL/GenBank/DDBJ whole genome shotgun (WGS) entry which is preliminary data.</text>
</comment>
<name>K1MDM2_9LACO</name>
<evidence type="ECO:0000313" key="1">
    <source>
        <dbReference type="EMBL" id="EKB62332.1"/>
    </source>
</evidence>
<accession>K1MDM2</accession>
<organism evidence="1 2">
    <name type="scientific">Lactobacillus crispatus FB077-07</name>
    <dbReference type="NCBI Taxonomy" id="883092"/>
    <lineage>
        <taxon>Bacteria</taxon>
        <taxon>Bacillati</taxon>
        <taxon>Bacillota</taxon>
        <taxon>Bacilli</taxon>
        <taxon>Lactobacillales</taxon>
        <taxon>Lactobacillaceae</taxon>
        <taxon>Lactobacillus</taxon>
    </lineage>
</organism>
<dbReference type="PATRIC" id="fig|883092.3.peg.2331"/>
<gene>
    <name evidence="1" type="ORF">HMPREF9249_02346</name>
</gene>
<dbReference type="HOGENOM" id="CLU_2156808_0_0_9"/>
<sequence length="113" mass="13404">MEKFEYYTQYKDLDELRTFDPDLAKELKEARSEIKSSEEIDIYDDLETFADHEIVEGWYYDSLNVDLSNYKIYHGAPRIYDFIDLKGLGKAIANTWDESYHYLSPSGKVAEFY</sequence>
<reference evidence="1 2" key="1">
    <citation type="submission" date="2012-07" db="EMBL/GenBank/DDBJ databases">
        <title>The Genome Sequence of Lactobacillus crispatus FB077-07.</title>
        <authorList>
            <consortium name="The Broad Institute Genome Sequencing Platform"/>
            <person name="Earl A."/>
            <person name="Ward D."/>
            <person name="Feldgarden M."/>
            <person name="Gevers D."/>
            <person name="Saerens B."/>
            <person name="Vaneechoutte M."/>
            <person name="Walker B."/>
            <person name="Young S.K."/>
            <person name="Zeng Q."/>
            <person name="Gargeya S."/>
            <person name="Fitzgerald M."/>
            <person name="Haas B."/>
            <person name="Abouelleil A."/>
            <person name="Alvarado L."/>
            <person name="Arachchi H.M."/>
            <person name="Berlin A.M."/>
            <person name="Chapman S.B."/>
            <person name="Goldberg J."/>
            <person name="Griggs A."/>
            <person name="Gujja S."/>
            <person name="Hansen M."/>
            <person name="Howarth C."/>
            <person name="Imamovic A."/>
            <person name="Larimer J."/>
            <person name="McCowen C."/>
            <person name="Montmayeur A."/>
            <person name="Murphy C."/>
            <person name="Neiman D."/>
            <person name="Pearson M."/>
            <person name="Priest M."/>
            <person name="Roberts A."/>
            <person name="Saif S."/>
            <person name="Shea T."/>
            <person name="Sisk P."/>
            <person name="Sykes S."/>
            <person name="Wortman J."/>
            <person name="Nusbaum C."/>
            <person name="Birren B."/>
        </authorList>
    </citation>
    <scope>NUCLEOTIDE SEQUENCE [LARGE SCALE GENOMIC DNA]</scope>
    <source>
        <strain evidence="1 2">FB077-07</strain>
    </source>
</reference>
<dbReference type="Proteomes" id="UP000004722">
    <property type="component" value="Unassembled WGS sequence"/>
</dbReference>
<dbReference type="RefSeq" id="WP_005729821.1">
    <property type="nucleotide sequence ID" value="NZ_JH932275.1"/>
</dbReference>
<evidence type="ECO:0000313" key="2">
    <source>
        <dbReference type="Proteomes" id="UP000004722"/>
    </source>
</evidence>